<dbReference type="Pfam" id="PF22936">
    <property type="entry name" value="Pol_BBD"/>
    <property type="match status" value="1"/>
</dbReference>
<dbReference type="AlphaFoldDB" id="A0AAW2U5D8"/>
<keyword evidence="1" id="KW-0645">Protease</keyword>
<evidence type="ECO:0000256" key="1">
    <source>
        <dbReference type="ARBA" id="ARBA00022670"/>
    </source>
</evidence>
<keyword evidence="2" id="KW-0479">Metal-binding</keyword>
<dbReference type="PANTHER" id="PTHR42648">
    <property type="entry name" value="TRANSPOSASE, PUTATIVE-RELATED"/>
    <property type="match status" value="1"/>
</dbReference>
<dbReference type="GO" id="GO:0004190">
    <property type="term" value="F:aspartic-type endopeptidase activity"/>
    <property type="evidence" value="ECO:0007669"/>
    <property type="project" value="UniProtKB-KW"/>
</dbReference>
<organism evidence="9">
    <name type="scientific">Sesamum latifolium</name>
    <dbReference type="NCBI Taxonomy" id="2727402"/>
    <lineage>
        <taxon>Eukaryota</taxon>
        <taxon>Viridiplantae</taxon>
        <taxon>Streptophyta</taxon>
        <taxon>Embryophyta</taxon>
        <taxon>Tracheophyta</taxon>
        <taxon>Spermatophyta</taxon>
        <taxon>Magnoliopsida</taxon>
        <taxon>eudicotyledons</taxon>
        <taxon>Gunneridae</taxon>
        <taxon>Pentapetalae</taxon>
        <taxon>asterids</taxon>
        <taxon>lamiids</taxon>
        <taxon>Lamiales</taxon>
        <taxon>Pedaliaceae</taxon>
        <taxon>Sesamum</taxon>
    </lineage>
</organism>
<feature type="domain" description="Retroviral polymerase SH3-like" evidence="8">
    <location>
        <begin position="355"/>
        <end position="417"/>
    </location>
</feature>
<proteinExistence type="predicted"/>
<dbReference type="PANTHER" id="PTHR42648:SF18">
    <property type="entry name" value="RETROTRANSPOSON, UNCLASSIFIED-LIKE PROTEIN"/>
    <property type="match status" value="1"/>
</dbReference>
<feature type="region of interest" description="Disordered" evidence="5">
    <location>
        <begin position="430"/>
        <end position="462"/>
    </location>
</feature>
<feature type="domain" description="Reverse transcriptase Ty1/copia-type" evidence="6">
    <location>
        <begin position="504"/>
        <end position="704"/>
    </location>
</feature>
<accession>A0AAW2U5D8</accession>
<dbReference type="Pfam" id="PF14223">
    <property type="entry name" value="Retrotran_gag_2"/>
    <property type="match status" value="1"/>
</dbReference>
<evidence type="ECO:0000313" key="9">
    <source>
        <dbReference type="EMBL" id="KAL0410956.1"/>
    </source>
</evidence>
<dbReference type="InterPro" id="IPR054722">
    <property type="entry name" value="PolX-like_BBD"/>
</dbReference>
<dbReference type="Pfam" id="PF07727">
    <property type="entry name" value="RVT_2"/>
    <property type="match status" value="1"/>
</dbReference>
<name>A0AAW2U5D8_9LAMI</name>
<dbReference type="InterPro" id="IPR057670">
    <property type="entry name" value="SH3_retrovirus"/>
</dbReference>
<dbReference type="SUPFAM" id="SSF56672">
    <property type="entry name" value="DNA/RNA polymerases"/>
    <property type="match status" value="1"/>
</dbReference>
<sequence>MALNSSSAPLFSFSPSQVPIFEGEHYEYWSSQRQIFFESMELWDVIDGELQPPTENDENFAKLQKDYKKDAMALRYIQQGVGRSIFPRIFRVKTAVEAWKILKLEFQAAAIEELKDLSKITMYELTGSLLAHEQRINRSVNSSAEQAFQSKHAPKSKFGNKGEFRGSQSQNKGKWRQNEKRSNWKASSRKIPVTMLVVIFVRKSTANLKIVSLDAKSQITLRGIVGSKIKRKSEGKDEVKFMNESREELLFYSNDYRASQNVWYLDSGCGNHMTGNQDIFEKLDPNVTSQIILGDGSQRSAKGKGTIAIHTREEAVHTAVYILNQSPTKAVRNKTPFEAWYKKKPVVDHFKIFGCIAYALIPSQKREKFDDKGQKLIFVGYNDESKGYRLLDPSTKKVIVSRDMIFYENSAWDFKEKQIVESEYYHDPLTSQAGPSQVQNDESQGIEDDSNEESPPRKTRPLSEIYETTEQVLFVSEPQSFEDASRDECWTKAMNEEMTTIEKNETWELVDLPKGKKTIRLKWIFKIKFNQDGSIKKYKARLVAKGYSQQPGIDFTETYAPVARIETILTVLAIAAQLELQVYQLNVKSAFLNGEIEEEVYVEQPEGFIVKGKEEKVCRLKKALYGLKQAPRAWNSEINSYFIENGFNRSLSESSLYVRKVGEDFLTICLYVDDLIYFGTNSSLVEDFKKKMMKKFEMTNLGQMRSS</sequence>
<dbReference type="GO" id="GO:0046872">
    <property type="term" value="F:metal ion binding"/>
    <property type="evidence" value="ECO:0007669"/>
    <property type="project" value="UniProtKB-KW"/>
</dbReference>
<dbReference type="InterPro" id="IPR039537">
    <property type="entry name" value="Retrotran_Ty1/copia-like"/>
</dbReference>
<evidence type="ECO:0000259" key="6">
    <source>
        <dbReference type="Pfam" id="PF07727"/>
    </source>
</evidence>
<evidence type="ECO:0000256" key="3">
    <source>
        <dbReference type="ARBA" id="ARBA00022750"/>
    </source>
</evidence>
<dbReference type="InterPro" id="IPR013103">
    <property type="entry name" value="RVT_2"/>
</dbReference>
<protein>
    <submittedName>
        <fullName evidence="9">Retrovirus-related Pol polyprotein from transposon TNT 1-94</fullName>
    </submittedName>
</protein>
<reference evidence="9" key="1">
    <citation type="submission" date="2020-06" db="EMBL/GenBank/DDBJ databases">
        <authorList>
            <person name="Li T."/>
            <person name="Hu X."/>
            <person name="Zhang T."/>
            <person name="Song X."/>
            <person name="Zhang H."/>
            <person name="Dai N."/>
            <person name="Sheng W."/>
            <person name="Hou X."/>
            <person name="Wei L."/>
        </authorList>
    </citation>
    <scope>NUCLEOTIDE SEQUENCE</scope>
    <source>
        <strain evidence="9">KEN1</strain>
        <tissue evidence="9">Leaf</tissue>
    </source>
</reference>
<keyword evidence="4" id="KW-0378">Hydrolase</keyword>
<comment type="caution">
    <text evidence="9">The sequence shown here is derived from an EMBL/GenBank/DDBJ whole genome shotgun (WGS) entry which is preliminary data.</text>
</comment>
<keyword evidence="3" id="KW-0064">Aspartyl protease</keyword>
<dbReference type="GO" id="GO:0006508">
    <property type="term" value="P:proteolysis"/>
    <property type="evidence" value="ECO:0007669"/>
    <property type="project" value="UniProtKB-KW"/>
</dbReference>
<evidence type="ECO:0000256" key="2">
    <source>
        <dbReference type="ARBA" id="ARBA00022723"/>
    </source>
</evidence>
<feature type="domain" description="Retrovirus-related Pol polyprotein from transposon TNT 1-94-like beta-barrel" evidence="7">
    <location>
        <begin position="263"/>
        <end position="314"/>
    </location>
</feature>
<feature type="region of interest" description="Disordered" evidence="5">
    <location>
        <begin position="141"/>
        <end position="183"/>
    </location>
</feature>
<evidence type="ECO:0000256" key="4">
    <source>
        <dbReference type="ARBA" id="ARBA00022801"/>
    </source>
</evidence>
<dbReference type="InterPro" id="IPR043502">
    <property type="entry name" value="DNA/RNA_pol_sf"/>
</dbReference>
<dbReference type="EMBL" id="JACGWN010000013">
    <property type="protein sequence ID" value="KAL0410956.1"/>
    <property type="molecule type" value="Genomic_DNA"/>
</dbReference>
<gene>
    <name evidence="9" type="ORF">Slati_3685300</name>
</gene>
<dbReference type="Pfam" id="PF25597">
    <property type="entry name" value="SH3_retrovirus"/>
    <property type="match status" value="1"/>
</dbReference>
<reference evidence="9" key="2">
    <citation type="journal article" date="2024" name="Plant">
        <title>Genomic evolution and insights into agronomic trait innovations of Sesamum species.</title>
        <authorList>
            <person name="Miao H."/>
            <person name="Wang L."/>
            <person name="Qu L."/>
            <person name="Liu H."/>
            <person name="Sun Y."/>
            <person name="Le M."/>
            <person name="Wang Q."/>
            <person name="Wei S."/>
            <person name="Zheng Y."/>
            <person name="Lin W."/>
            <person name="Duan Y."/>
            <person name="Cao H."/>
            <person name="Xiong S."/>
            <person name="Wang X."/>
            <person name="Wei L."/>
            <person name="Li C."/>
            <person name="Ma Q."/>
            <person name="Ju M."/>
            <person name="Zhao R."/>
            <person name="Li G."/>
            <person name="Mu C."/>
            <person name="Tian Q."/>
            <person name="Mei H."/>
            <person name="Zhang T."/>
            <person name="Gao T."/>
            <person name="Zhang H."/>
        </authorList>
    </citation>
    <scope>NUCLEOTIDE SEQUENCE</scope>
    <source>
        <strain evidence="9">KEN1</strain>
    </source>
</reference>
<evidence type="ECO:0000256" key="5">
    <source>
        <dbReference type="SAM" id="MobiDB-lite"/>
    </source>
</evidence>
<feature type="compositionally biased region" description="Polar residues" evidence="5">
    <location>
        <begin position="430"/>
        <end position="443"/>
    </location>
</feature>
<evidence type="ECO:0000259" key="7">
    <source>
        <dbReference type="Pfam" id="PF22936"/>
    </source>
</evidence>
<evidence type="ECO:0000259" key="8">
    <source>
        <dbReference type="Pfam" id="PF25597"/>
    </source>
</evidence>